<dbReference type="PANTHER" id="PTHR31616">
    <property type="entry name" value="TREHALASE"/>
    <property type="match status" value="1"/>
</dbReference>
<dbReference type="InterPro" id="IPR011613">
    <property type="entry name" value="GH15-like"/>
</dbReference>
<protein>
    <submittedName>
        <fullName evidence="4">Glycoside hydrolase family 15 protein</fullName>
    </submittedName>
</protein>
<accession>A0ABP4X7F8</accession>
<sequence>MASLIEDYALLSNMRTGPLVSRTGSIDWLCAPRFDSPSVFSALLGEADHGRWLLAPACTVAEGADGEVLDEEESGAQVAERFYVENTFVLQTVWVTDSGSVRVTDFLPLTSRTDVVRRVEGLTGEVEMYHELRVRFGYGAVVPWVSRFEGEEDPEGGDPAPPMLVAMAGPDALVLRGEPLPESADDDDERRHRGTFTVSAGQARDFVLTHFPSHRTPPAPVDVNEQLTRTVELWQEWSGLYSPPDDGEDEPVHIVPVRGHAVARRSDVVRRSLLVVRALMHQETGGLVAAPTTSLPDVVGGERNWDHRFSWLRDAAMALEVMLDHDHDREAAQLRNWLLRAVAGDPHDLQNIYGIAGERRGREHQLDLPGYERSRPVREGNGAAGQHQSDAVGHVMMVFEKLRRRGAVEDHLSWPLQQAMLRSVVENYEVTDQGLWEMRGERQYYTHSRVLMWAALQCGVDAVRVHGLPGDAQLWEQLRDALAEEIWTSGYDPEVGSFVQYYGAKTVDASLLQLPQVGFVAYDDERMLGTVRRIEEELRHPVGLIHRYRNVLGPVDPDDPDAYAGVIGVDGFPGQDNPHLGASLWLAAQYARSGRTDSARKLVDLVLSRANDLGLLSTEWSPEHRRMTGNFPQTFTHLALVQALDALDAAQGRRAAAGPHEAGSVAESVAESVAAGQPGPGAGGSSAAVAAGGVS</sequence>
<dbReference type="InterPro" id="IPR008928">
    <property type="entry name" value="6-hairpin_glycosidase_sf"/>
</dbReference>
<feature type="region of interest" description="Disordered" evidence="1">
    <location>
        <begin position="658"/>
        <end position="695"/>
    </location>
</feature>
<comment type="caution">
    <text evidence="4">The sequence shown here is derived from an EMBL/GenBank/DDBJ whole genome shotgun (WGS) entry which is preliminary data.</text>
</comment>
<evidence type="ECO:0000256" key="1">
    <source>
        <dbReference type="SAM" id="MobiDB-lite"/>
    </source>
</evidence>
<dbReference type="InterPro" id="IPR045582">
    <property type="entry name" value="Trehalase-like_N"/>
</dbReference>
<feature type="compositionally biased region" description="Low complexity" evidence="1">
    <location>
        <begin position="685"/>
        <end position="695"/>
    </location>
</feature>
<dbReference type="Pfam" id="PF00723">
    <property type="entry name" value="Glyco_hydro_15"/>
    <property type="match status" value="1"/>
</dbReference>
<feature type="domain" description="GH15-like" evidence="2">
    <location>
        <begin position="266"/>
        <end position="644"/>
    </location>
</feature>
<feature type="domain" description="Trehalase-like N-terminal" evidence="3">
    <location>
        <begin position="2"/>
        <end position="124"/>
    </location>
</feature>
<gene>
    <name evidence="4" type="ORF">GCM10009767_29580</name>
</gene>
<organism evidence="4 5">
    <name type="scientific">Kocuria aegyptia</name>
    <dbReference type="NCBI Taxonomy" id="330943"/>
    <lineage>
        <taxon>Bacteria</taxon>
        <taxon>Bacillati</taxon>
        <taxon>Actinomycetota</taxon>
        <taxon>Actinomycetes</taxon>
        <taxon>Micrococcales</taxon>
        <taxon>Micrococcaceae</taxon>
        <taxon>Kocuria</taxon>
    </lineage>
</organism>
<dbReference type="EMBL" id="BAAAOA010000046">
    <property type="protein sequence ID" value="GAA1769816.1"/>
    <property type="molecule type" value="Genomic_DNA"/>
</dbReference>
<dbReference type="PANTHER" id="PTHR31616:SF0">
    <property type="entry name" value="GLUCAN 1,4-ALPHA-GLUCOSIDASE"/>
    <property type="match status" value="1"/>
</dbReference>
<proteinExistence type="predicted"/>
<evidence type="ECO:0000313" key="4">
    <source>
        <dbReference type="EMBL" id="GAA1769816.1"/>
    </source>
</evidence>
<dbReference type="Pfam" id="PF19291">
    <property type="entry name" value="TREH_N"/>
    <property type="match status" value="1"/>
</dbReference>
<dbReference type="Gene3D" id="1.50.10.10">
    <property type="match status" value="1"/>
</dbReference>
<dbReference type="Proteomes" id="UP001501204">
    <property type="component" value="Unassembled WGS sequence"/>
</dbReference>
<evidence type="ECO:0000259" key="2">
    <source>
        <dbReference type="Pfam" id="PF00723"/>
    </source>
</evidence>
<name>A0ABP4X7F8_9MICC</name>
<reference evidence="5" key="1">
    <citation type="journal article" date="2019" name="Int. J. Syst. Evol. Microbiol.">
        <title>The Global Catalogue of Microorganisms (GCM) 10K type strain sequencing project: providing services to taxonomists for standard genome sequencing and annotation.</title>
        <authorList>
            <consortium name="The Broad Institute Genomics Platform"/>
            <consortium name="The Broad Institute Genome Sequencing Center for Infectious Disease"/>
            <person name="Wu L."/>
            <person name="Ma J."/>
        </authorList>
    </citation>
    <scope>NUCLEOTIDE SEQUENCE [LARGE SCALE GENOMIC DNA]</scope>
    <source>
        <strain evidence="5">JCM 14735</strain>
    </source>
</reference>
<dbReference type="InterPro" id="IPR012341">
    <property type="entry name" value="6hp_glycosidase-like_sf"/>
</dbReference>
<dbReference type="RefSeq" id="WP_344123763.1">
    <property type="nucleotide sequence ID" value="NZ_BAAAOA010000046.1"/>
</dbReference>
<dbReference type="SUPFAM" id="SSF48208">
    <property type="entry name" value="Six-hairpin glycosidases"/>
    <property type="match status" value="1"/>
</dbReference>
<evidence type="ECO:0000313" key="5">
    <source>
        <dbReference type="Proteomes" id="UP001501204"/>
    </source>
</evidence>
<dbReference type="GO" id="GO:0016787">
    <property type="term" value="F:hydrolase activity"/>
    <property type="evidence" value="ECO:0007669"/>
    <property type="project" value="UniProtKB-KW"/>
</dbReference>
<feature type="compositionally biased region" description="Low complexity" evidence="1">
    <location>
        <begin position="658"/>
        <end position="677"/>
    </location>
</feature>
<evidence type="ECO:0000259" key="3">
    <source>
        <dbReference type="Pfam" id="PF19291"/>
    </source>
</evidence>
<keyword evidence="4" id="KW-0378">Hydrolase</keyword>
<keyword evidence="5" id="KW-1185">Reference proteome</keyword>